<name>A8NCC1_COPC7</name>
<feature type="transmembrane region" description="Helical" evidence="1">
    <location>
        <begin position="277"/>
        <end position="296"/>
    </location>
</feature>
<sequence>MRGPQFDTLLNCVPSFVSSNLPSNVAAKLEMSLSKSSISGLSLDAAGLIALADLTTIAERTALRGNASWLDVLFLAPGIHRQQLAAEVNKGEHPVCGAMHSGYVFRVENQATVAFLQRVSTTGHLTVVQVDSPVEEGRIWQKLRSWFAPKYFAPSVLYLTGFTFTLISIALIGAIRDFWALGVLCMLIGARLINTVVIKRRAQLTWKGAPEPGVMGDLFVLLSQDRWVRIQGTVDDLKAVTAGQWLRDEQTIESFFTALATLLVYLSAALAPNTSTVGSLIIAVLILTSVALLGLANSLTRDLIMFGRTLRVSEGPKAYARRLDLAKELVEQSGRDDWAIGIGMILPKSGEAAGKVSV</sequence>
<proteinExistence type="predicted"/>
<dbReference type="KEGG" id="cci:CC1G_03479"/>
<keyword evidence="1" id="KW-0812">Transmembrane</keyword>
<protein>
    <submittedName>
        <fullName evidence="2">Uncharacterized protein</fullName>
    </submittedName>
</protein>
<gene>
    <name evidence="2" type="ORF">CC1G_03479</name>
</gene>
<feature type="transmembrane region" description="Helical" evidence="1">
    <location>
        <begin position="151"/>
        <end position="172"/>
    </location>
</feature>
<evidence type="ECO:0000313" key="2">
    <source>
        <dbReference type="EMBL" id="EAU89214.1"/>
    </source>
</evidence>
<keyword evidence="1" id="KW-0472">Membrane</keyword>
<dbReference type="InParanoid" id="A8NCC1"/>
<keyword evidence="1" id="KW-1133">Transmembrane helix</keyword>
<dbReference type="RefSeq" id="XP_001832465.1">
    <property type="nucleotide sequence ID" value="XM_001832413.1"/>
</dbReference>
<comment type="caution">
    <text evidence="2">The sequence shown here is derived from an EMBL/GenBank/DDBJ whole genome shotgun (WGS) entry which is preliminary data.</text>
</comment>
<evidence type="ECO:0000256" key="1">
    <source>
        <dbReference type="SAM" id="Phobius"/>
    </source>
</evidence>
<feature type="transmembrane region" description="Helical" evidence="1">
    <location>
        <begin position="178"/>
        <end position="198"/>
    </location>
</feature>
<dbReference type="OMA" id="EDWAIRM"/>
<evidence type="ECO:0000313" key="3">
    <source>
        <dbReference type="Proteomes" id="UP000001861"/>
    </source>
</evidence>
<keyword evidence="3" id="KW-1185">Reference proteome</keyword>
<dbReference type="EMBL" id="AACS02000009">
    <property type="protein sequence ID" value="EAU89214.1"/>
    <property type="molecule type" value="Genomic_DNA"/>
</dbReference>
<dbReference type="Proteomes" id="UP000001861">
    <property type="component" value="Unassembled WGS sequence"/>
</dbReference>
<dbReference type="OrthoDB" id="2956246at2759"/>
<accession>A8NCC1</accession>
<dbReference type="eggNOG" id="ENOG502QTB6">
    <property type="taxonomic scope" value="Eukaryota"/>
</dbReference>
<reference evidence="2 3" key="1">
    <citation type="journal article" date="2010" name="Proc. Natl. Acad. Sci. U.S.A.">
        <title>Insights into evolution of multicellular fungi from the assembled chromosomes of the mushroom Coprinopsis cinerea (Coprinus cinereus).</title>
        <authorList>
            <person name="Stajich J.E."/>
            <person name="Wilke S.K."/>
            <person name="Ahren D."/>
            <person name="Au C.H."/>
            <person name="Birren B.W."/>
            <person name="Borodovsky M."/>
            <person name="Burns C."/>
            <person name="Canback B."/>
            <person name="Casselton L.A."/>
            <person name="Cheng C.K."/>
            <person name="Deng J."/>
            <person name="Dietrich F.S."/>
            <person name="Fargo D.C."/>
            <person name="Farman M.L."/>
            <person name="Gathman A.C."/>
            <person name="Goldberg J."/>
            <person name="Guigo R."/>
            <person name="Hoegger P.J."/>
            <person name="Hooker J.B."/>
            <person name="Huggins A."/>
            <person name="James T.Y."/>
            <person name="Kamada T."/>
            <person name="Kilaru S."/>
            <person name="Kodira C."/>
            <person name="Kues U."/>
            <person name="Kupfer D."/>
            <person name="Kwan H.S."/>
            <person name="Lomsadze A."/>
            <person name="Li W."/>
            <person name="Lilly W.W."/>
            <person name="Ma L.J."/>
            <person name="Mackey A.J."/>
            <person name="Manning G."/>
            <person name="Martin F."/>
            <person name="Muraguchi H."/>
            <person name="Natvig D.O."/>
            <person name="Palmerini H."/>
            <person name="Ramesh M.A."/>
            <person name="Rehmeyer C.J."/>
            <person name="Roe B.A."/>
            <person name="Shenoy N."/>
            <person name="Stanke M."/>
            <person name="Ter-Hovhannisyan V."/>
            <person name="Tunlid A."/>
            <person name="Velagapudi R."/>
            <person name="Vision T.J."/>
            <person name="Zeng Q."/>
            <person name="Zolan M.E."/>
            <person name="Pukkila P.J."/>
        </authorList>
    </citation>
    <scope>NUCLEOTIDE SEQUENCE [LARGE SCALE GENOMIC DNA]</scope>
    <source>
        <strain evidence="3">Okayama-7 / 130 / ATCC MYA-4618 / FGSC 9003</strain>
    </source>
</reference>
<organism evidence="2 3">
    <name type="scientific">Coprinopsis cinerea (strain Okayama-7 / 130 / ATCC MYA-4618 / FGSC 9003)</name>
    <name type="common">Inky cap fungus</name>
    <name type="synonym">Hormographiella aspergillata</name>
    <dbReference type="NCBI Taxonomy" id="240176"/>
    <lineage>
        <taxon>Eukaryota</taxon>
        <taxon>Fungi</taxon>
        <taxon>Dikarya</taxon>
        <taxon>Basidiomycota</taxon>
        <taxon>Agaricomycotina</taxon>
        <taxon>Agaricomycetes</taxon>
        <taxon>Agaricomycetidae</taxon>
        <taxon>Agaricales</taxon>
        <taxon>Agaricineae</taxon>
        <taxon>Psathyrellaceae</taxon>
        <taxon>Coprinopsis</taxon>
    </lineage>
</organism>
<dbReference type="VEuPathDB" id="FungiDB:CC1G_03479"/>
<dbReference type="AlphaFoldDB" id="A8NCC1"/>
<feature type="transmembrane region" description="Helical" evidence="1">
    <location>
        <begin position="254"/>
        <end position="271"/>
    </location>
</feature>
<dbReference type="GeneID" id="6008952"/>